<comment type="caution">
    <text evidence="1">The sequence shown here is derived from an EMBL/GenBank/DDBJ whole genome shotgun (WGS) entry which is preliminary data.</text>
</comment>
<reference evidence="1" key="1">
    <citation type="submission" date="2020-05" db="EMBL/GenBank/DDBJ databases">
        <title>Large-scale comparative analyses of tick genomes elucidate their genetic diversity and vector capacities.</title>
        <authorList>
            <person name="Jia N."/>
            <person name="Wang J."/>
            <person name="Shi W."/>
            <person name="Du L."/>
            <person name="Sun Y."/>
            <person name="Zhan W."/>
            <person name="Jiang J."/>
            <person name="Wang Q."/>
            <person name="Zhang B."/>
            <person name="Ji P."/>
            <person name="Sakyi L.B."/>
            <person name="Cui X."/>
            <person name="Yuan T."/>
            <person name="Jiang B."/>
            <person name="Yang W."/>
            <person name="Lam T.T.-Y."/>
            <person name="Chang Q."/>
            <person name="Ding S."/>
            <person name="Wang X."/>
            <person name="Zhu J."/>
            <person name="Ruan X."/>
            <person name="Zhao L."/>
            <person name="Wei J."/>
            <person name="Que T."/>
            <person name="Du C."/>
            <person name="Cheng J."/>
            <person name="Dai P."/>
            <person name="Han X."/>
            <person name="Huang E."/>
            <person name="Gao Y."/>
            <person name="Liu J."/>
            <person name="Shao H."/>
            <person name="Ye R."/>
            <person name="Li L."/>
            <person name="Wei W."/>
            <person name="Wang X."/>
            <person name="Wang C."/>
            <person name="Yang T."/>
            <person name="Huo Q."/>
            <person name="Li W."/>
            <person name="Guo W."/>
            <person name="Chen H."/>
            <person name="Zhou L."/>
            <person name="Ni X."/>
            <person name="Tian J."/>
            <person name="Zhou Y."/>
            <person name="Sheng Y."/>
            <person name="Liu T."/>
            <person name="Pan Y."/>
            <person name="Xia L."/>
            <person name="Li J."/>
            <person name="Zhao F."/>
            <person name="Cao W."/>
        </authorList>
    </citation>
    <scope>NUCLEOTIDE SEQUENCE</scope>
    <source>
        <strain evidence="1">Hyas-2018</strain>
    </source>
</reference>
<organism evidence="1 2">
    <name type="scientific">Hyalomma asiaticum</name>
    <name type="common">Tick</name>
    <dbReference type="NCBI Taxonomy" id="266040"/>
    <lineage>
        <taxon>Eukaryota</taxon>
        <taxon>Metazoa</taxon>
        <taxon>Ecdysozoa</taxon>
        <taxon>Arthropoda</taxon>
        <taxon>Chelicerata</taxon>
        <taxon>Arachnida</taxon>
        <taxon>Acari</taxon>
        <taxon>Parasitiformes</taxon>
        <taxon>Ixodida</taxon>
        <taxon>Ixodoidea</taxon>
        <taxon>Ixodidae</taxon>
        <taxon>Hyalomminae</taxon>
        <taxon>Hyalomma</taxon>
    </lineage>
</organism>
<dbReference type="Proteomes" id="UP000821845">
    <property type="component" value="Chromosome 1"/>
</dbReference>
<keyword evidence="2" id="KW-1185">Reference proteome</keyword>
<proteinExistence type="predicted"/>
<sequence>MAPQLASNRPVHLKSSLLPASLPNVYPRITSESSFDGAAVSTYVSAVNTSFSTHSRWPHTCRLAYCTVQEIILTEQRHAVATYLTPPGHSCRGVIRGVDVDFTDAYLKRILQTRSSSVPAACLLPAAHSHSTPTRAVQPKDQATPGSSRAPDTSETTWVENVAGKRETHTPARLGPLPQPVKTKFKLSNAKILFFAKGFLRSRCSLKRPSLESNAIATRVNLPLPQTQHAARKSAKGRARETLTDSPVLRGYRVESFFQKSERGIATCIARYFSYTKHEVRPDLKVEHIWIELVPNARLKHRAQTPIAPRPPIHTEEDPLVSPFTSAEVRAVLTELNCRSAPGPDGITNKLIKNLADEDIDLLTKYINEVWESGAIPLQWREAALVLIPKPDKPFELGSLKPTSLTSCSTQTPKPQLRPLAPARFVKRQPACSRVQHAHPLVRNTNELAHSQARDLTRRVMKEGGPRPKGEPWRPEPLLTHNKGHQPSKKSGPLSSPVHKRTTNFGRPSEPTTRLRVPSHGFVVDEHC</sequence>
<evidence type="ECO:0000313" key="2">
    <source>
        <dbReference type="Proteomes" id="UP000821845"/>
    </source>
</evidence>
<accession>A0ACB7TQ97</accession>
<dbReference type="EMBL" id="CM023481">
    <property type="protein sequence ID" value="KAH6948214.1"/>
    <property type="molecule type" value="Genomic_DNA"/>
</dbReference>
<gene>
    <name evidence="1" type="ORF">HPB50_023188</name>
</gene>
<name>A0ACB7TQ97_HYAAI</name>
<evidence type="ECO:0000313" key="1">
    <source>
        <dbReference type="EMBL" id="KAH6948214.1"/>
    </source>
</evidence>
<protein>
    <submittedName>
        <fullName evidence="1">Uncharacterized protein</fullName>
    </submittedName>
</protein>